<feature type="chain" id="PRO_5043742985" evidence="6">
    <location>
        <begin position="27"/>
        <end position="501"/>
    </location>
</feature>
<comment type="caution">
    <text evidence="7">The sequence shown here is derived from an EMBL/GenBank/DDBJ whole genome shotgun (WGS) entry which is preliminary data.</text>
</comment>
<keyword evidence="5" id="KW-0503">Monooxygenase</keyword>
<organism evidence="7 8">
    <name type="scientific">Acorus calamus</name>
    <name type="common">Sweet flag</name>
    <dbReference type="NCBI Taxonomy" id="4465"/>
    <lineage>
        <taxon>Eukaryota</taxon>
        <taxon>Viridiplantae</taxon>
        <taxon>Streptophyta</taxon>
        <taxon>Embryophyta</taxon>
        <taxon>Tracheophyta</taxon>
        <taxon>Spermatophyta</taxon>
        <taxon>Magnoliopsida</taxon>
        <taxon>Liliopsida</taxon>
        <taxon>Acoraceae</taxon>
        <taxon>Acorus</taxon>
    </lineage>
</organism>
<keyword evidence="2 4" id="KW-0479">Metal-binding</keyword>
<dbReference type="SUPFAM" id="SSF48264">
    <property type="entry name" value="Cytochrome P450"/>
    <property type="match status" value="1"/>
</dbReference>
<dbReference type="GO" id="GO:0020037">
    <property type="term" value="F:heme binding"/>
    <property type="evidence" value="ECO:0007669"/>
    <property type="project" value="InterPro"/>
</dbReference>
<evidence type="ECO:0000256" key="4">
    <source>
        <dbReference type="PIRSR" id="PIRSR602401-1"/>
    </source>
</evidence>
<evidence type="ECO:0000256" key="3">
    <source>
        <dbReference type="ARBA" id="ARBA00023004"/>
    </source>
</evidence>
<dbReference type="Gene3D" id="1.10.630.10">
    <property type="entry name" value="Cytochrome P450"/>
    <property type="match status" value="1"/>
</dbReference>
<reference evidence="7" key="1">
    <citation type="journal article" date="2023" name="Nat. Commun.">
        <title>Diploid and tetraploid genomes of Acorus and the evolution of monocots.</title>
        <authorList>
            <person name="Ma L."/>
            <person name="Liu K.W."/>
            <person name="Li Z."/>
            <person name="Hsiao Y.Y."/>
            <person name="Qi Y."/>
            <person name="Fu T."/>
            <person name="Tang G.D."/>
            <person name="Zhang D."/>
            <person name="Sun W.H."/>
            <person name="Liu D.K."/>
            <person name="Li Y."/>
            <person name="Chen G.Z."/>
            <person name="Liu X.D."/>
            <person name="Liao X.Y."/>
            <person name="Jiang Y.T."/>
            <person name="Yu X."/>
            <person name="Hao Y."/>
            <person name="Huang J."/>
            <person name="Zhao X.W."/>
            <person name="Ke S."/>
            <person name="Chen Y.Y."/>
            <person name="Wu W.L."/>
            <person name="Hsu J.L."/>
            <person name="Lin Y.F."/>
            <person name="Huang M.D."/>
            <person name="Li C.Y."/>
            <person name="Huang L."/>
            <person name="Wang Z.W."/>
            <person name="Zhao X."/>
            <person name="Zhong W.Y."/>
            <person name="Peng D.H."/>
            <person name="Ahmad S."/>
            <person name="Lan S."/>
            <person name="Zhang J.S."/>
            <person name="Tsai W.C."/>
            <person name="Van de Peer Y."/>
            <person name="Liu Z.J."/>
        </authorList>
    </citation>
    <scope>NUCLEOTIDE SEQUENCE</scope>
    <source>
        <strain evidence="7">CP</strain>
    </source>
</reference>
<comment type="cofactor">
    <cofactor evidence="4">
        <name>heme</name>
        <dbReference type="ChEBI" id="CHEBI:30413"/>
    </cofactor>
</comment>
<evidence type="ECO:0000313" key="7">
    <source>
        <dbReference type="EMBL" id="KAK1327228.1"/>
    </source>
</evidence>
<dbReference type="Pfam" id="PF00067">
    <property type="entry name" value="p450"/>
    <property type="match status" value="1"/>
</dbReference>
<keyword evidence="6" id="KW-0732">Signal</keyword>
<keyword evidence="8" id="KW-1185">Reference proteome</keyword>
<keyword evidence="4 5" id="KW-0349">Heme</keyword>
<dbReference type="EMBL" id="JAUJYO010000001">
    <property type="protein sequence ID" value="KAK1327228.1"/>
    <property type="molecule type" value="Genomic_DNA"/>
</dbReference>
<comment type="similarity">
    <text evidence="1 5">Belongs to the cytochrome P450 family.</text>
</comment>
<keyword evidence="3 4" id="KW-0408">Iron</keyword>
<keyword evidence="5" id="KW-0560">Oxidoreductase</keyword>
<evidence type="ECO:0000313" key="8">
    <source>
        <dbReference type="Proteomes" id="UP001180020"/>
    </source>
</evidence>
<protein>
    <submittedName>
        <fullName evidence="7">Cytochrome P450 71A1</fullName>
    </submittedName>
</protein>
<dbReference type="PANTHER" id="PTHR47955">
    <property type="entry name" value="CYTOCHROME P450 FAMILY 71 PROTEIN"/>
    <property type="match status" value="1"/>
</dbReference>
<feature type="signal peptide" evidence="6">
    <location>
        <begin position="1"/>
        <end position="26"/>
    </location>
</feature>
<proteinExistence type="inferred from homology"/>
<name>A0AAV9FUB2_ACOCL</name>
<dbReference type="PANTHER" id="PTHR47955:SF15">
    <property type="entry name" value="CYTOCHROME P450 71A2-LIKE"/>
    <property type="match status" value="1"/>
</dbReference>
<evidence type="ECO:0000256" key="5">
    <source>
        <dbReference type="RuleBase" id="RU000461"/>
    </source>
</evidence>
<sequence length="501" mass="56638">MSVTIATILFIVPLLLLLLNHKRCSTKKTKLPPSPYKLPIIGNLHQLGSPVHRSLCALSQKYGPIMHLQLGCVSAIIISSSDLAEEVLKTHDLNFASRPSVAMLNKLLYDSQDIALARYGEYWRQAKKICVLNLLSTKKVQSFKAIREEEVDLMIENVSQKSSLGPVNLTKLLNSLTANTLSRVSLGNKHYMEQGVSNKLCKLLEELSAFFETSRLEDYFPYLAWVYTINGVNERMNRCFQDWHGFLDQVINDHVVRGIGSQNTINADLVDVLLSLQKDQDSSLSLTMNNIKAIITDMFGGGIDTSFILLDWAMVELMRNPKEMKKVQDEIRCIMKDKTKIEESDIAQMAYLKAVIKETLRLHPPLPLLVPHESMKEATIRGYRVPAKTMVMINAWAIGRETKSWENPEEFRPERFLNSSIDFKGNDFQFIPFGSGRRICPGIHFAMAGVELALASLLCRFDWRLPDDMKAEELDMTEAPGSTVRRMPNLHVIATAHQSSV</sequence>
<accession>A0AAV9FUB2</accession>
<evidence type="ECO:0000256" key="6">
    <source>
        <dbReference type="SAM" id="SignalP"/>
    </source>
</evidence>
<dbReference type="PRINTS" id="PR00463">
    <property type="entry name" value="EP450I"/>
</dbReference>
<dbReference type="AlphaFoldDB" id="A0AAV9FUB2"/>
<dbReference type="FunFam" id="1.10.630.10:FF:000011">
    <property type="entry name" value="Cytochrome P450 83B1"/>
    <property type="match status" value="1"/>
</dbReference>
<evidence type="ECO:0000256" key="2">
    <source>
        <dbReference type="ARBA" id="ARBA00022723"/>
    </source>
</evidence>
<feature type="binding site" description="axial binding residue" evidence="4">
    <location>
        <position position="440"/>
    </location>
    <ligand>
        <name>heme</name>
        <dbReference type="ChEBI" id="CHEBI:30413"/>
    </ligand>
    <ligandPart>
        <name>Fe</name>
        <dbReference type="ChEBI" id="CHEBI:18248"/>
    </ligandPart>
</feature>
<dbReference type="PROSITE" id="PS00086">
    <property type="entry name" value="CYTOCHROME_P450"/>
    <property type="match status" value="1"/>
</dbReference>
<dbReference type="PRINTS" id="PR00385">
    <property type="entry name" value="P450"/>
</dbReference>
<dbReference type="GO" id="GO:0016705">
    <property type="term" value="F:oxidoreductase activity, acting on paired donors, with incorporation or reduction of molecular oxygen"/>
    <property type="evidence" value="ECO:0007669"/>
    <property type="project" value="InterPro"/>
</dbReference>
<dbReference type="GO" id="GO:0005506">
    <property type="term" value="F:iron ion binding"/>
    <property type="evidence" value="ECO:0007669"/>
    <property type="project" value="InterPro"/>
</dbReference>
<gene>
    <name evidence="7" type="primary">CYP71A1</name>
    <name evidence="7" type="ORF">QJS10_CPA01g02505</name>
</gene>
<evidence type="ECO:0000256" key="1">
    <source>
        <dbReference type="ARBA" id="ARBA00010617"/>
    </source>
</evidence>
<dbReference type="CDD" id="cd11072">
    <property type="entry name" value="CYP71-like"/>
    <property type="match status" value="1"/>
</dbReference>
<dbReference type="InterPro" id="IPR017972">
    <property type="entry name" value="Cyt_P450_CS"/>
</dbReference>
<dbReference type="InterPro" id="IPR001128">
    <property type="entry name" value="Cyt_P450"/>
</dbReference>
<dbReference type="InterPro" id="IPR036396">
    <property type="entry name" value="Cyt_P450_sf"/>
</dbReference>
<dbReference type="GO" id="GO:0004497">
    <property type="term" value="F:monooxygenase activity"/>
    <property type="evidence" value="ECO:0007669"/>
    <property type="project" value="UniProtKB-KW"/>
</dbReference>
<reference evidence="7" key="2">
    <citation type="submission" date="2023-06" db="EMBL/GenBank/DDBJ databases">
        <authorList>
            <person name="Ma L."/>
            <person name="Liu K.-W."/>
            <person name="Li Z."/>
            <person name="Hsiao Y.-Y."/>
            <person name="Qi Y."/>
            <person name="Fu T."/>
            <person name="Tang G."/>
            <person name="Zhang D."/>
            <person name="Sun W.-H."/>
            <person name="Liu D.-K."/>
            <person name="Li Y."/>
            <person name="Chen G.-Z."/>
            <person name="Liu X.-D."/>
            <person name="Liao X.-Y."/>
            <person name="Jiang Y.-T."/>
            <person name="Yu X."/>
            <person name="Hao Y."/>
            <person name="Huang J."/>
            <person name="Zhao X.-W."/>
            <person name="Ke S."/>
            <person name="Chen Y.-Y."/>
            <person name="Wu W.-L."/>
            <person name="Hsu J.-L."/>
            <person name="Lin Y.-F."/>
            <person name="Huang M.-D."/>
            <person name="Li C.-Y."/>
            <person name="Huang L."/>
            <person name="Wang Z.-W."/>
            <person name="Zhao X."/>
            <person name="Zhong W.-Y."/>
            <person name="Peng D.-H."/>
            <person name="Ahmad S."/>
            <person name="Lan S."/>
            <person name="Zhang J.-S."/>
            <person name="Tsai W.-C."/>
            <person name="Van De Peer Y."/>
            <person name="Liu Z.-J."/>
        </authorList>
    </citation>
    <scope>NUCLEOTIDE SEQUENCE</scope>
    <source>
        <strain evidence="7">CP</strain>
        <tissue evidence="7">Leaves</tissue>
    </source>
</reference>
<dbReference type="InterPro" id="IPR002401">
    <property type="entry name" value="Cyt_P450_E_grp-I"/>
</dbReference>
<dbReference type="Proteomes" id="UP001180020">
    <property type="component" value="Unassembled WGS sequence"/>
</dbReference>